<accession>A0ABW9ZY25</accession>
<evidence type="ECO:0000256" key="1">
    <source>
        <dbReference type="ARBA" id="ARBA00004196"/>
    </source>
</evidence>
<dbReference type="EMBL" id="JAACJS010000015">
    <property type="protein sequence ID" value="NCI52083.1"/>
    <property type="molecule type" value="Genomic_DNA"/>
</dbReference>
<dbReference type="RefSeq" id="WP_161820340.1">
    <property type="nucleotide sequence ID" value="NZ_JAACJS010000015.1"/>
</dbReference>
<evidence type="ECO:0000259" key="6">
    <source>
        <dbReference type="PROSITE" id="PS51352"/>
    </source>
</evidence>
<evidence type="ECO:0000256" key="5">
    <source>
        <dbReference type="SAM" id="SignalP"/>
    </source>
</evidence>
<dbReference type="PANTHER" id="PTHR42852:SF6">
    <property type="entry name" value="THIOL:DISULFIDE INTERCHANGE PROTEIN DSBE"/>
    <property type="match status" value="1"/>
</dbReference>
<evidence type="ECO:0000256" key="4">
    <source>
        <dbReference type="ARBA" id="ARBA00023284"/>
    </source>
</evidence>
<feature type="chain" id="PRO_5047229148" evidence="5">
    <location>
        <begin position="26"/>
        <end position="481"/>
    </location>
</feature>
<keyword evidence="5" id="KW-0732">Signal</keyword>
<keyword evidence="4" id="KW-0676">Redox-active center</keyword>
<dbReference type="Proteomes" id="UP000753802">
    <property type="component" value="Unassembled WGS sequence"/>
</dbReference>
<dbReference type="InterPro" id="IPR013766">
    <property type="entry name" value="Thioredoxin_domain"/>
</dbReference>
<dbReference type="InterPro" id="IPR012336">
    <property type="entry name" value="Thioredoxin-like_fold"/>
</dbReference>
<feature type="signal peptide" evidence="5">
    <location>
        <begin position="1"/>
        <end position="25"/>
    </location>
</feature>
<evidence type="ECO:0000256" key="3">
    <source>
        <dbReference type="ARBA" id="ARBA00023157"/>
    </source>
</evidence>
<organism evidence="7 8">
    <name type="scientific">Sediminibacterium roseum</name>
    <dbReference type="NCBI Taxonomy" id="1978412"/>
    <lineage>
        <taxon>Bacteria</taxon>
        <taxon>Pseudomonadati</taxon>
        <taxon>Bacteroidota</taxon>
        <taxon>Chitinophagia</taxon>
        <taxon>Chitinophagales</taxon>
        <taxon>Chitinophagaceae</taxon>
        <taxon>Sediminibacterium</taxon>
    </lineage>
</organism>
<comment type="subcellular location">
    <subcellularLocation>
        <location evidence="1">Cell envelope</location>
    </subcellularLocation>
</comment>
<reference evidence="7 8" key="1">
    <citation type="submission" date="2020-01" db="EMBL/GenBank/DDBJ databases">
        <title>Genome analysis.</title>
        <authorList>
            <person name="Wu S."/>
            <person name="Wang G."/>
        </authorList>
    </citation>
    <scope>NUCLEOTIDE SEQUENCE [LARGE SCALE GENOMIC DNA]</scope>
    <source>
        <strain evidence="7 8">SYL130</strain>
    </source>
</reference>
<sequence>MCYQRNKLIVLLLLMLYTSCSVHHMYDGISKPVVFSADASVFDSTDNRKTTVSYADLLQLAGPFYNNFELSKDEPVQALIARPTLFLVNVDRFLVFPGDNLVISKKTNGEFLARSLTDETRTRELLVLNKFIDIEPLVTTTAFRDLSLEAFLSTEEQLKKNTPLATQRARQVFDSLQSVYQTSVRFRNATKEFVDNRHTFLLFLFYRENKDSLQARGLYQEKCRSLIPVANALTTMAAIEYNALLLNELVNAILPYNIEKLAGTEAFETDFNEIVKDFKGIAREYLLGRLIYAAYAKKLQVKPTYLDTYRSLASSGHYTEIINKISSVQSSTEEKTTREGNYLYEINRNKITTLEKALARHKGKLVFLDFMASWCAPCREDAPALKKLEEQYSKNEIVFINLSIDKEYQRWVKYMYAGKSKKENSFMFVDVHAAPFLATHKLETIPRYIVINRNGAVVADHAPRPGNGELKTLIDSLLGRH</sequence>
<evidence type="ECO:0000256" key="2">
    <source>
        <dbReference type="ARBA" id="ARBA00022748"/>
    </source>
</evidence>
<keyword evidence="2" id="KW-0201">Cytochrome c-type biogenesis</keyword>
<dbReference type="PANTHER" id="PTHR42852">
    <property type="entry name" value="THIOL:DISULFIDE INTERCHANGE PROTEIN DSBE"/>
    <property type="match status" value="1"/>
</dbReference>
<proteinExistence type="predicted"/>
<keyword evidence="3" id="KW-1015">Disulfide bond</keyword>
<dbReference type="CDD" id="cd02966">
    <property type="entry name" value="TlpA_like_family"/>
    <property type="match status" value="1"/>
</dbReference>
<feature type="domain" description="Thioredoxin" evidence="6">
    <location>
        <begin position="323"/>
        <end position="479"/>
    </location>
</feature>
<dbReference type="PROSITE" id="PS51352">
    <property type="entry name" value="THIOREDOXIN_2"/>
    <property type="match status" value="1"/>
</dbReference>
<gene>
    <name evidence="7" type="ORF">GWC95_19315</name>
</gene>
<keyword evidence="8" id="KW-1185">Reference proteome</keyword>
<dbReference type="SUPFAM" id="SSF52833">
    <property type="entry name" value="Thioredoxin-like"/>
    <property type="match status" value="1"/>
</dbReference>
<dbReference type="Gene3D" id="3.40.30.10">
    <property type="entry name" value="Glutaredoxin"/>
    <property type="match status" value="1"/>
</dbReference>
<evidence type="ECO:0000313" key="7">
    <source>
        <dbReference type="EMBL" id="NCI52083.1"/>
    </source>
</evidence>
<name>A0ABW9ZY25_9BACT</name>
<evidence type="ECO:0000313" key="8">
    <source>
        <dbReference type="Proteomes" id="UP000753802"/>
    </source>
</evidence>
<comment type="caution">
    <text evidence="7">The sequence shown here is derived from an EMBL/GenBank/DDBJ whole genome shotgun (WGS) entry which is preliminary data.</text>
</comment>
<dbReference type="InterPro" id="IPR036249">
    <property type="entry name" value="Thioredoxin-like_sf"/>
</dbReference>
<dbReference type="Pfam" id="PF13905">
    <property type="entry name" value="Thioredoxin_8"/>
    <property type="match status" value="1"/>
</dbReference>
<dbReference type="InterPro" id="IPR050553">
    <property type="entry name" value="Thioredoxin_ResA/DsbE_sf"/>
</dbReference>
<protein>
    <submittedName>
        <fullName evidence="7">TlpA family protein disulfide reductase</fullName>
    </submittedName>
</protein>